<organism evidence="1 2">
    <name type="scientific">Mytilus edulis</name>
    <name type="common">Blue mussel</name>
    <dbReference type="NCBI Taxonomy" id="6550"/>
    <lineage>
        <taxon>Eukaryota</taxon>
        <taxon>Metazoa</taxon>
        <taxon>Spiralia</taxon>
        <taxon>Lophotrochozoa</taxon>
        <taxon>Mollusca</taxon>
        <taxon>Bivalvia</taxon>
        <taxon>Autobranchia</taxon>
        <taxon>Pteriomorphia</taxon>
        <taxon>Mytilida</taxon>
        <taxon>Mytiloidea</taxon>
        <taxon>Mytilidae</taxon>
        <taxon>Mytilinae</taxon>
        <taxon>Mytilus</taxon>
    </lineage>
</organism>
<protein>
    <submittedName>
        <fullName evidence="1">Uncharacterized protein</fullName>
    </submittedName>
</protein>
<name>A0A8S3TRA5_MYTED</name>
<accession>A0A8S3TRA5</accession>
<dbReference type="EMBL" id="CAJPWZ010002338">
    <property type="protein sequence ID" value="CAG2236044.1"/>
    <property type="molecule type" value="Genomic_DNA"/>
</dbReference>
<keyword evidence="2" id="KW-1185">Reference proteome</keyword>
<evidence type="ECO:0000313" key="1">
    <source>
        <dbReference type="EMBL" id="CAG2236044.1"/>
    </source>
</evidence>
<reference evidence="1" key="1">
    <citation type="submission" date="2021-03" db="EMBL/GenBank/DDBJ databases">
        <authorList>
            <person name="Bekaert M."/>
        </authorList>
    </citation>
    <scope>NUCLEOTIDE SEQUENCE</scope>
</reference>
<dbReference type="Proteomes" id="UP000683360">
    <property type="component" value="Unassembled WGS sequence"/>
</dbReference>
<gene>
    <name evidence="1" type="ORF">MEDL_48581</name>
</gene>
<dbReference type="AlphaFoldDB" id="A0A8S3TRA5"/>
<sequence length="335" mass="39095">MWNEVLLPLMAPTTMCVVGPTQSGKTMYTNKLIENANVMFTESPTRILYAYSEDQPVFKEMRGENQDVTYHEGLPDKKTIEEFTHDMKHTLIIIDDLMSKLVQSDDLLQLFIVTSHHRMASCCFISQNLFWAGKHARSISLNCANFVLFRNPRDMRQFSSFASQIQPGKTKYFSDSFRKPSKKPFNYLLVDLSTRRAKNTCYELVYFQVTYVWRKTCIKVCVMLRRCSFLPNSMSRRMQLKKTFLMFIYEITPKQRKAVLSHITTDQIDLLSEIALNIYKGIFPNKTKYVKALAPYRSVIFRLVPKTENHRSKKGLLIRYNKILPNIVKPALGYI</sequence>
<proteinExistence type="predicted"/>
<dbReference type="OrthoDB" id="7692288at2759"/>
<evidence type="ECO:0000313" key="2">
    <source>
        <dbReference type="Proteomes" id="UP000683360"/>
    </source>
</evidence>
<comment type="caution">
    <text evidence="1">The sequence shown here is derived from an EMBL/GenBank/DDBJ whole genome shotgun (WGS) entry which is preliminary data.</text>
</comment>